<organism evidence="2 3">
    <name type="scientific">Tanacetum coccineum</name>
    <dbReference type="NCBI Taxonomy" id="301880"/>
    <lineage>
        <taxon>Eukaryota</taxon>
        <taxon>Viridiplantae</taxon>
        <taxon>Streptophyta</taxon>
        <taxon>Embryophyta</taxon>
        <taxon>Tracheophyta</taxon>
        <taxon>Spermatophyta</taxon>
        <taxon>Magnoliopsida</taxon>
        <taxon>eudicotyledons</taxon>
        <taxon>Gunneridae</taxon>
        <taxon>Pentapetalae</taxon>
        <taxon>asterids</taxon>
        <taxon>campanulids</taxon>
        <taxon>Asterales</taxon>
        <taxon>Asteraceae</taxon>
        <taxon>Asteroideae</taxon>
        <taxon>Anthemideae</taxon>
        <taxon>Anthemidinae</taxon>
        <taxon>Tanacetum</taxon>
    </lineage>
</organism>
<reference evidence="2" key="1">
    <citation type="journal article" date="2022" name="Int. J. Mol. Sci.">
        <title>Draft Genome of Tanacetum Coccineum: Genomic Comparison of Closely Related Tanacetum-Family Plants.</title>
        <authorList>
            <person name="Yamashiro T."/>
            <person name="Shiraishi A."/>
            <person name="Nakayama K."/>
            <person name="Satake H."/>
        </authorList>
    </citation>
    <scope>NUCLEOTIDE SEQUENCE</scope>
</reference>
<reference evidence="2" key="2">
    <citation type="submission" date="2022-01" db="EMBL/GenBank/DDBJ databases">
        <authorList>
            <person name="Yamashiro T."/>
            <person name="Shiraishi A."/>
            <person name="Satake H."/>
            <person name="Nakayama K."/>
        </authorList>
    </citation>
    <scope>NUCLEOTIDE SEQUENCE</scope>
</reference>
<feature type="region of interest" description="Disordered" evidence="1">
    <location>
        <begin position="1"/>
        <end position="29"/>
    </location>
</feature>
<proteinExistence type="predicted"/>
<dbReference type="Proteomes" id="UP001151760">
    <property type="component" value="Unassembled WGS sequence"/>
</dbReference>
<gene>
    <name evidence="2" type="ORF">Tco_1122133</name>
</gene>
<evidence type="ECO:0000256" key="1">
    <source>
        <dbReference type="SAM" id="MobiDB-lite"/>
    </source>
</evidence>
<name>A0ABQ5J2M3_9ASTR</name>
<protein>
    <submittedName>
        <fullName evidence="2">Uncharacterized protein</fullName>
    </submittedName>
</protein>
<comment type="caution">
    <text evidence="2">The sequence shown here is derived from an EMBL/GenBank/DDBJ whole genome shotgun (WGS) entry which is preliminary data.</text>
</comment>
<accession>A0ABQ5J2M3</accession>
<dbReference type="EMBL" id="BQNB010021370">
    <property type="protein sequence ID" value="GJU05703.1"/>
    <property type="molecule type" value="Genomic_DNA"/>
</dbReference>
<sequence>MSPSMEARIAEYAAAPTPPSPLSPWEDIPEAELPPRKRLCLTAPTLRYEVGESSTASPRPTRGHRADYGFIGTMDAEIRRQRAEEFGYGIRDVWVDPTEAVEEVAPTTLEGVNAIVTVLAAFQEQDTQDIYVVIEDTQDRQTQLFQRVDGLVEDR</sequence>
<evidence type="ECO:0000313" key="3">
    <source>
        <dbReference type="Proteomes" id="UP001151760"/>
    </source>
</evidence>
<keyword evidence="3" id="KW-1185">Reference proteome</keyword>
<evidence type="ECO:0000313" key="2">
    <source>
        <dbReference type="EMBL" id="GJU05703.1"/>
    </source>
</evidence>